<comment type="caution">
    <text evidence="7">The sequence shown here is derived from an EMBL/GenBank/DDBJ whole genome shotgun (WGS) entry which is preliminary data.</text>
</comment>
<dbReference type="InterPro" id="IPR007593">
    <property type="entry name" value="CD225/Dispanin_fam"/>
</dbReference>
<evidence type="ECO:0000313" key="8">
    <source>
        <dbReference type="Proteomes" id="UP000622552"/>
    </source>
</evidence>
<name>A0A8J7KNE8_9ACTN</name>
<protein>
    <recommendedName>
        <fullName evidence="9">Interferon-induced transmembrane protein</fullName>
    </recommendedName>
</protein>
<keyword evidence="2 6" id="KW-0812">Transmembrane</keyword>
<gene>
    <name evidence="7" type="ORF">IW245_006375</name>
</gene>
<evidence type="ECO:0000256" key="2">
    <source>
        <dbReference type="ARBA" id="ARBA00022692"/>
    </source>
</evidence>
<accession>A0A8J7KNE8</accession>
<dbReference type="Proteomes" id="UP000622552">
    <property type="component" value="Unassembled WGS sequence"/>
</dbReference>
<dbReference type="Pfam" id="PF04505">
    <property type="entry name" value="CD225"/>
    <property type="match status" value="1"/>
</dbReference>
<dbReference type="AlphaFoldDB" id="A0A8J7KNE8"/>
<feature type="region of interest" description="Disordered" evidence="5">
    <location>
        <begin position="1"/>
        <end position="60"/>
    </location>
</feature>
<comment type="subcellular location">
    <subcellularLocation>
        <location evidence="1">Membrane</location>
    </subcellularLocation>
</comment>
<dbReference type="PANTHER" id="PTHR14948:SF25">
    <property type="entry name" value="DUF4190 DOMAIN-CONTAINING PROTEIN"/>
    <property type="match status" value="1"/>
</dbReference>
<feature type="transmembrane region" description="Helical" evidence="6">
    <location>
        <begin position="70"/>
        <end position="89"/>
    </location>
</feature>
<sequence>MGYPNQDPNQPPYGQQPQQPPYGQQPQYGQPQPGYGQDPYAAQQQPQYGQPYGQPAYGQPAPTGEIKNHMVWSILTIFLFWPLAIPAIMNAAKVNGFLATGDYASAQQASEGAKKWAKIATIVGGCLYGLYAICCIGSLVLNAGSSTTY</sequence>
<evidence type="ECO:0000256" key="3">
    <source>
        <dbReference type="ARBA" id="ARBA00022989"/>
    </source>
</evidence>
<evidence type="ECO:0000256" key="4">
    <source>
        <dbReference type="ARBA" id="ARBA00023136"/>
    </source>
</evidence>
<dbReference type="EMBL" id="JADOUF010000001">
    <property type="protein sequence ID" value="MBG6140181.1"/>
    <property type="molecule type" value="Genomic_DNA"/>
</dbReference>
<dbReference type="InterPro" id="IPR051423">
    <property type="entry name" value="CD225/Dispanin"/>
</dbReference>
<dbReference type="PANTHER" id="PTHR14948">
    <property type="entry name" value="NG5"/>
    <property type="match status" value="1"/>
</dbReference>
<evidence type="ECO:0000313" key="7">
    <source>
        <dbReference type="EMBL" id="MBG6140181.1"/>
    </source>
</evidence>
<feature type="transmembrane region" description="Helical" evidence="6">
    <location>
        <begin position="119"/>
        <end position="141"/>
    </location>
</feature>
<evidence type="ECO:0008006" key="9">
    <source>
        <dbReference type="Google" id="ProtNLM"/>
    </source>
</evidence>
<evidence type="ECO:0000256" key="1">
    <source>
        <dbReference type="ARBA" id="ARBA00004370"/>
    </source>
</evidence>
<organism evidence="7 8">
    <name type="scientific">Longispora fulva</name>
    <dbReference type="NCBI Taxonomy" id="619741"/>
    <lineage>
        <taxon>Bacteria</taxon>
        <taxon>Bacillati</taxon>
        <taxon>Actinomycetota</taxon>
        <taxon>Actinomycetes</taxon>
        <taxon>Micromonosporales</taxon>
        <taxon>Micromonosporaceae</taxon>
        <taxon>Longispora</taxon>
    </lineage>
</organism>
<dbReference type="GO" id="GO:0016020">
    <property type="term" value="C:membrane"/>
    <property type="evidence" value="ECO:0007669"/>
    <property type="project" value="UniProtKB-SubCell"/>
</dbReference>
<keyword evidence="8" id="KW-1185">Reference proteome</keyword>
<reference evidence="7" key="1">
    <citation type="submission" date="2020-11" db="EMBL/GenBank/DDBJ databases">
        <title>Sequencing the genomes of 1000 actinobacteria strains.</title>
        <authorList>
            <person name="Klenk H.-P."/>
        </authorList>
    </citation>
    <scope>NUCLEOTIDE SEQUENCE</scope>
    <source>
        <strain evidence="7">DSM 45356</strain>
    </source>
</reference>
<keyword evidence="3 6" id="KW-1133">Transmembrane helix</keyword>
<evidence type="ECO:0000256" key="6">
    <source>
        <dbReference type="SAM" id="Phobius"/>
    </source>
</evidence>
<keyword evidence="4 6" id="KW-0472">Membrane</keyword>
<proteinExistence type="predicted"/>
<evidence type="ECO:0000256" key="5">
    <source>
        <dbReference type="SAM" id="MobiDB-lite"/>
    </source>
</evidence>
<dbReference type="RefSeq" id="WP_231398997.1">
    <property type="nucleotide sequence ID" value="NZ_BONS01000006.1"/>
</dbReference>